<dbReference type="InterPro" id="IPR057078">
    <property type="entry name" value="HYR-4C"/>
</dbReference>
<name>A0A2T5BX91_9BACT</name>
<keyword evidence="1" id="KW-0472">Membrane</keyword>
<evidence type="ECO:0000259" key="3">
    <source>
        <dbReference type="Pfam" id="PF23237"/>
    </source>
</evidence>
<dbReference type="OrthoDB" id="9759776at2"/>
<dbReference type="Pfam" id="PF23237">
    <property type="entry name" value="HYR_4C"/>
    <property type="match status" value="1"/>
</dbReference>
<feature type="transmembrane region" description="Helical" evidence="1">
    <location>
        <begin position="27"/>
        <end position="44"/>
    </location>
</feature>
<dbReference type="EMBL" id="QAAD01000030">
    <property type="protein sequence ID" value="PTN04627.1"/>
    <property type="molecule type" value="Genomic_DNA"/>
</dbReference>
<organism evidence="4 5">
    <name type="scientific">Mangrovibacterium marinum</name>
    <dbReference type="NCBI Taxonomy" id="1639118"/>
    <lineage>
        <taxon>Bacteria</taxon>
        <taxon>Pseudomonadati</taxon>
        <taxon>Bacteroidota</taxon>
        <taxon>Bacteroidia</taxon>
        <taxon>Marinilabiliales</taxon>
        <taxon>Prolixibacteraceae</taxon>
        <taxon>Mangrovibacterium</taxon>
    </lineage>
</organism>
<sequence>MKKLYFLRNDLTQESNDKSLPTCHVRSILLVLIFLFTGSSFLWAQTVTTDKADYLPGETVTISGTNWLPGETVLLVLEKEPPVTDPVVLSAVADENGDISNSEYVVLQEDLGVTFTLTATGQSSLLTATTTFTDGGGAYTINLAAADPSNYIPAIPYPTDLTAPTGYGDGNAVIPLALFNDGSSDVKVESLAPEDMALGQIVPFEIKITVSGDITPENGIITFVVGWNTLTTNGGDFGYDARGDDVGYGVFRAFIDTGDGAYTDGSIQATVDTYTWSLINDEIIGIFTVSGLEYGDEVVVEAWLVLDDDIPAGIGGNVQSRLIVAATGPDQTINVSNSGTITLVNGDAISTGNQTVPLLKPSDFFNADVDLSVTKTDDIDPILVGETLTYEITASNAGPSVANSVVVYDVLDPNVTFVSASDGGYINTDSGDLIPDGAVQWNVGALAPGASVTYTVSVAVNNDSPATGTGGDGSSTSCITGVDLCNHVAFITISDDTNSSNDQYYEPTGVYNCPDFTLPANGESTVSCLSDATQPTPPTVNDHLGSPIVPSGPTIVDTPDPLVCSGTRVYTWTYEDCEYSHEWTYTYTVNDNLAPMFTTTPAQLELTCFDQDAIDTWLASAAASDNCGGLVTIDNNYSAPTGDCLNGTYPVKFTATDVCNNSAEVTVNIVINDDVAPVFTTTPAQLELTCFDQDAIDTWLASAAASDNCGGLVTIDNDYSAPTGDCLNGTYPVKFTATDVCNNSAEVTVNIVINDDVAPVFTTTPAQLELTCFDQDAIDTWLASAAASDNCGGLVTIDNNYSAPTGDCLNGTYPVKFTATDVCNNSAEVTVNIVINDNTPPVITCPPLAVVNCEGDTSPENTGKATATDNCDASVDITYLDATSTTPGCAATATITRTWTATDDCDNSSSCDQTILVASIDIVKTFAADNVIAGGAGSSFTLVVTNDGSAPLSNVAIYDDVDDRLTVTSISGTAGTDADTDGDAQTVEWLIPLLAPGASETITVTFQVASDVEEADGVEGRLNDEYNVPNSATVNAIATDDNTISVGDEDDDTIDIKVVIDLSIVKEFVPAEVQVPQGTFQTFTLVVSNAGPSDAVDVLVKDTVHSSLEITGVNVLDPGIGTATWDGPYLDCTVQIPAGESVTIEVEYLTAPFLDGDSPNDTGAGDDFYFVFVNGSVLEGSTDGGPVLLDGVDITDQVQIITSLTRNDLIFDPPGDDPAFEMHLSCSDPFTDGWGQSAGPVEGVDVNWQIAFFTIARFNANGYIKSCGNVTVPYDIPNTGYASGEDSYETQEVDDDANVTIIPGITLTDLTTLGKRLTARLTNKTGDDKVIEEITVVWPESNGDLVKVWLVTGNVTEVIWEGNYAWEEGGALLDSSDVSGWYGSTLLTGEAILRFDFVNKVANSGYTIRVWFEDGTWLDIHKVGDQPTPPPTTDLNCTAEVTTEIGTFKGSDGVVTVTVSGGTAPYEVCLGSDCEPDVLEGENVSFGALSAGTYTFDVTDDDGNTCNCTATLSNPKKNNKEAAVSFTVESADLQVYPNPFSEKVRFEFVSPEAAQVRIDLYDMHGRMIKTVFDEMIEGNALKVAEFVPQGKTSGAYHYRCIIGDEIFTGTLIYQK</sequence>
<dbReference type="InterPro" id="IPR051172">
    <property type="entry name" value="Chlamydia_OmcB"/>
</dbReference>
<protein>
    <submittedName>
        <fullName evidence="4">Putative repeat protein (TIGR01451 family)/predicted secreted protein (Por secretion system target)</fullName>
    </submittedName>
</protein>
<feature type="domain" description="DUF11" evidence="2">
    <location>
        <begin position="370"/>
        <end position="479"/>
    </location>
</feature>
<keyword evidence="1" id="KW-1133">Transmembrane helix</keyword>
<dbReference type="InterPro" id="IPR001434">
    <property type="entry name" value="OmcB-like_DUF11"/>
</dbReference>
<feature type="domain" description="HYR-like" evidence="3">
    <location>
        <begin position="516"/>
        <end position="589"/>
    </location>
</feature>
<dbReference type="PANTHER" id="PTHR34819">
    <property type="entry name" value="LARGE CYSTEINE-RICH PERIPLASMIC PROTEIN OMCB"/>
    <property type="match status" value="1"/>
</dbReference>
<feature type="domain" description="DUF11" evidence="2">
    <location>
        <begin position="920"/>
        <end position="1042"/>
    </location>
</feature>
<dbReference type="InterPro" id="IPR047589">
    <property type="entry name" value="DUF11_rpt"/>
</dbReference>
<keyword evidence="5" id="KW-1185">Reference proteome</keyword>
<gene>
    <name evidence="4" type="ORF">C8N47_13021</name>
</gene>
<feature type="domain" description="DUF11" evidence="2">
    <location>
        <begin position="1061"/>
        <end position="1147"/>
    </location>
</feature>
<dbReference type="RefSeq" id="WP_107823851.1">
    <property type="nucleotide sequence ID" value="NZ_QAAD01000030.1"/>
</dbReference>
<evidence type="ECO:0000313" key="5">
    <source>
        <dbReference type="Proteomes" id="UP000243525"/>
    </source>
</evidence>
<comment type="caution">
    <text evidence="4">The sequence shown here is derived from an EMBL/GenBank/DDBJ whole genome shotgun (WGS) entry which is preliminary data.</text>
</comment>
<dbReference type="Pfam" id="PF01345">
    <property type="entry name" value="DUF11"/>
    <property type="match status" value="3"/>
</dbReference>
<evidence type="ECO:0000259" key="2">
    <source>
        <dbReference type="Pfam" id="PF01345"/>
    </source>
</evidence>
<dbReference type="Proteomes" id="UP000243525">
    <property type="component" value="Unassembled WGS sequence"/>
</dbReference>
<dbReference type="NCBIfam" id="TIGR01451">
    <property type="entry name" value="B_ant_repeat"/>
    <property type="match status" value="1"/>
</dbReference>
<proteinExistence type="predicted"/>
<keyword evidence="1" id="KW-0812">Transmembrane</keyword>
<reference evidence="4 5" key="1">
    <citation type="submission" date="2018-04" db="EMBL/GenBank/DDBJ databases">
        <title>Genomic Encyclopedia of Archaeal and Bacterial Type Strains, Phase II (KMG-II): from individual species to whole genera.</title>
        <authorList>
            <person name="Goeker M."/>
        </authorList>
    </citation>
    <scope>NUCLEOTIDE SEQUENCE [LARGE SCALE GENOMIC DNA]</scope>
    <source>
        <strain evidence="4 5">DSM 28823</strain>
    </source>
</reference>
<dbReference type="Gene3D" id="2.60.40.1170">
    <property type="entry name" value="Mu homology domain, subdomain B"/>
    <property type="match status" value="1"/>
</dbReference>
<accession>A0A2T5BX91</accession>
<evidence type="ECO:0000313" key="4">
    <source>
        <dbReference type="EMBL" id="PTN04627.1"/>
    </source>
</evidence>
<evidence type="ECO:0000256" key="1">
    <source>
        <dbReference type="SAM" id="Phobius"/>
    </source>
</evidence>